<dbReference type="EMBL" id="SNRW01026602">
    <property type="protein sequence ID" value="KAA6360678.1"/>
    <property type="molecule type" value="Genomic_DNA"/>
</dbReference>
<organism evidence="1 2">
    <name type="scientific">Streblomastix strix</name>
    <dbReference type="NCBI Taxonomy" id="222440"/>
    <lineage>
        <taxon>Eukaryota</taxon>
        <taxon>Metamonada</taxon>
        <taxon>Preaxostyla</taxon>
        <taxon>Oxymonadida</taxon>
        <taxon>Streblomastigidae</taxon>
        <taxon>Streblomastix</taxon>
    </lineage>
</organism>
<feature type="non-terminal residue" evidence="1">
    <location>
        <position position="1"/>
    </location>
</feature>
<name>A0A5J4TR22_9EUKA</name>
<comment type="caution">
    <text evidence="1">The sequence shown here is derived from an EMBL/GenBank/DDBJ whole genome shotgun (WGS) entry which is preliminary data.</text>
</comment>
<evidence type="ECO:0000313" key="1">
    <source>
        <dbReference type="EMBL" id="KAA6360678.1"/>
    </source>
</evidence>
<gene>
    <name evidence="1" type="ORF">EZS28_043795</name>
</gene>
<protein>
    <submittedName>
        <fullName evidence="1">Uncharacterized protein</fullName>
    </submittedName>
</protein>
<accession>A0A5J4TR22</accession>
<sequence>LFEITDEFEDALTTPRNNQNVSVELRGASIYQGDTDCYYNVDIMGKKLSPPILCSIHDSFWLFGLANGGSCVYDVNNTFDEVITQIEG</sequence>
<reference evidence="1 2" key="1">
    <citation type="submission" date="2019-03" db="EMBL/GenBank/DDBJ databases">
        <title>Single cell metagenomics reveals metabolic interactions within the superorganism composed of flagellate Streblomastix strix and complex community of Bacteroidetes bacteria on its surface.</title>
        <authorList>
            <person name="Treitli S.C."/>
            <person name="Kolisko M."/>
            <person name="Husnik F."/>
            <person name="Keeling P."/>
            <person name="Hampl V."/>
        </authorList>
    </citation>
    <scope>NUCLEOTIDE SEQUENCE [LARGE SCALE GENOMIC DNA]</scope>
    <source>
        <strain evidence="1">ST1C</strain>
    </source>
</reference>
<dbReference type="Proteomes" id="UP000324800">
    <property type="component" value="Unassembled WGS sequence"/>
</dbReference>
<dbReference type="AlphaFoldDB" id="A0A5J4TR22"/>
<evidence type="ECO:0000313" key="2">
    <source>
        <dbReference type="Proteomes" id="UP000324800"/>
    </source>
</evidence>
<proteinExistence type="predicted"/>